<protein>
    <recommendedName>
        <fullName evidence="8">Ribonuclease VapC</fullName>
        <shortName evidence="8">RNase VapC</shortName>
        <ecNumber evidence="8">3.1.-.-</ecNumber>
    </recommendedName>
    <alternativeName>
        <fullName evidence="8">Toxin VapC</fullName>
    </alternativeName>
</protein>
<evidence type="ECO:0000256" key="7">
    <source>
        <dbReference type="ARBA" id="ARBA00038093"/>
    </source>
</evidence>
<comment type="similarity">
    <text evidence="7 8">Belongs to the PINc/VapC protein family.</text>
</comment>
<gene>
    <name evidence="8" type="primary">vapC</name>
    <name evidence="10" type="ORF">EV668_2087</name>
</gene>
<sequence length="139" mass="15195">MIVLDTNVVSEPMRSKPNRMVLDWLDRQPGEALYLTTTSLAELVAGVRILPAGQRRSDLDKALSDLLERLFGPRILPFDREAALAFGAIVARGRARGQPISFADAQIAAIAETHDFAVATRDVDPFLAAGLRIIDPWTA</sequence>
<proteinExistence type="inferred from homology"/>
<comment type="function">
    <text evidence="8">Toxic component of a toxin-antitoxin (TA) system. An RNase.</text>
</comment>
<reference evidence="10 11" key="1">
    <citation type="submission" date="2019-03" db="EMBL/GenBank/DDBJ databases">
        <title>Genomic Encyclopedia of Type Strains, Phase IV (KMG-IV): sequencing the most valuable type-strain genomes for metagenomic binning, comparative biology and taxonomic classification.</title>
        <authorList>
            <person name="Goeker M."/>
        </authorList>
    </citation>
    <scope>NUCLEOTIDE SEQUENCE [LARGE SCALE GENOMIC DNA]</scope>
    <source>
        <strain evidence="10 11">DSM 25903</strain>
    </source>
</reference>
<dbReference type="InterPro" id="IPR050556">
    <property type="entry name" value="Type_II_TA_system_RNase"/>
</dbReference>
<dbReference type="InterPro" id="IPR002716">
    <property type="entry name" value="PIN_dom"/>
</dbReference>
<dbReference type="RefSeq" id="WP_133769656.1">
    <property type="nucleotide sequence ID" value="NZ_SNZR01000011.1"/>
</dbReference>
<keyword evidence="3 8" id="KW-0540">Nuclease</keyword>
<dbReference type="PANTHER" id="PTHR33653:SF1">
    <property type="entry name" value="RIBONUCLEASE VAPC2"/>
    <property type="match status" value="1"/>
</dbReference>
<dbReference type="Pfam" id="PF01850">
    <property type="entry name" value="PIN"/>
    <property type="match status" value="1"/>
</dbReference>
<keyword evidence="5 8" id="KW-0378">Hydrolase</keyword>
<comment type="cofactor">
    <cofactor evidence="1 8">
        <name>Mg(2+)</name>
        <dbReference type="ChEBI" id="CHEBI:18420"/>
    </cofactor>
</comment>
<evidence type="ECO:0000256" key="5">
    <source>
        <dbReference type="ARBA" id="ARBA00022801"/>
    </source>
</evidence>
<evidence type="ECO:0000313" key="11">
    <source>
        <dbReference type="Proteomes" id="UP000295122"/>
    </source>
</evidence>
<dbReference type="Gene3D" id="3.40.50.1010">
    <property type="entry name" value="5'-nuclease"/>
    <property type="match status" value="1"/>
</dbReference>
<dbReference type="InterPro" id="IPR029060">
    <property type="entry name" value="PIN-like_dom_sf"/>
</dbReference>
<dbReference type="PANTHER" id="PTHR33653">
    <property type="entry name" value="RIBONUCLEASE VAPC2"/>
    <property type="match status" value="1"/>
</dbReference>
<dbReference type="EC" id="3.1.-.-" evidence="8"/>
<keyword evidence="6 8" id="KW-0460">Magnesium</keyword>
<dbReference type="GO" id="GO:0090729">
    <property type="term" value="F:toxin activity"/>
    <property type="evidence" value="ECO:0007669"/>
    <property type="project" value="UniProtKB-KW"/>
</dbReference>
<evidence type="ECO:0000256" key="6">
    <source>
        <dbReference type="ARBA" id="ARBA00022842"/>
    </source>
</evidence>
<comment type="caution">
    <text evidence="10">The sequence shown here is derived from an EMBL/GenBank/DDBJ whole genome shotgun (WGS) entry which is preliminary data.</text>
</comment>
<dbReference type="GO" id="GO:0004540">
    <property type="term" value="F:RNA nuclease activity"/>
    <property type="evidence" value="ECO:0007669"/>
    <property type="project" value="InterPro"/>
</dbReference>
<name>A0A4R7C8N4_9HYPH</name>
<evidence type="ECO:0000256" key="8">
    <source>
        <dbReference type="HAMAP-Rule" id="MF_00265"/>
    </source>
</evidence>
<accession>A0A4R7C8N4</accession>
<dbReference type="EMBL" id="SNZR01000011">
    <property type="protein sequence ID" value="TDR94798.1"/>
    <property type="molecule type" value="Genomic_DNA"/>
</dbReference>
<keyword evidence="8" id="KW-0800">Toxin</keyword>
<evidence type="ECO:0000256" key="1">
    <source>
        <dbReference type="ARBA" id="ARBA00001946"/>
    </source>
</evidence>
<organism evidence="10 11">
    <name type="scientific">Enterovirga rhinocerotis</name>
    <dbReference type="NCBI Taxonomy" id="1339210"/>
    <lineage>
        <taxon>Bacteria</taxon>
        <taxon>Pseudomonadati</taxon>
        <taxon>Pseudomonadota</taxon>
        <taxon>Alphaproteobacteria</taxon>
        <taxon>Hyphomicrobiales</taxon>
        <taxon>Methylobacteriaceae</taxon>
        <taxon>Enterovirga</taxon>
    </lineage>
</organism>
<dbReference type="SUPFAM" id="SSF88723">
    <property type="entry name" value="PIN domain-like"/>
    <property type="match status" value="1"/>
</dbReference>
<keyword evidence="4 8" id="KW-0479">Metal-binding</keyword>
<keyword evidence="11" id="KW-1185">Reference proteome</keyword>
<keyword evidence="2 8" id="KW-1277">Toxin-antitoxin system</keyword>
<evidence type="ECO:0000259" key="9">
    <source>
        <dbReference type="Pfam" id="PF01850"/>
    </source>
</evidence>
<dbReference type="AlphaFoldDB" id="A0A4R7C8N4"/>
<evidence type="ECO:0000256" key="2">
    <source>
        <dbReference type="ARBA" id="ARBA00022649"/>
    </source>
</evidence>
<dbReference type="InterPro" id="IPR022907">
    <property type="entry name" value="VapC_family"/>
</dbReference>
<dbReference type="GO" id="GO:0016787">
    <property type="term" value="F:hydrolase activity"/>
    <property type="evidence" value="ECO:0007669"/>
    <property type="project" value="UniProtKB-KW"/>
</dbReference>
<dbReference type="CDD" id="cd18731">
    <property type="entry name" value="PIN_NgFitB-like"/>
    <property type="match status" value="1"/>
</dbReference>
<dbReference type="OrthoDB" id="5458135at2"/>
<feature type="binding site" evidence="8">
    <location>
        <position position="104"/>
    </location>
    <ligand>
        <name>Mg(2+)</name>
        <dbReference type="ChEBI" id="CHEBI:18420"/>
    </ligand>
</feature>
<evidence type="ECO:0000256" key="3">
    <source>
        <dbReference type="ARBA" id="ARBA00022722"/>
    </source>
</evidence>
<dbReference type="GO" id="GO:0000287">
    <property type="term" value="F:magnesium ion binding"/>
    <property type="evidence" value="ECO:0007669"/>
    <property type="project" value="UniProtKB-UniRule"/>
</dbReference>
<dbReference type="HAMAP" id="MF_00265">
    <property type="entry name" value="VapC_Nob1"/>
    <property type="match status" value="1"/>
</dbReference>
<feature type="binding site" evidence="8">
    <location>
        <position position="5"/>
    </location>
    <ligand>
        <name>Mg(2+)</name>
        <dbReference type="ChEBI" id="CHEBI:18420"/>
    </ligand>
</feature>
<dbReference type="Proteomes" id="UP000295122">
    <property type="component" value="Unassembled WGS sequence"/>
</dbReference>
<evidence type="ECO:0000313" key="10">
    <source>
        <dbReference type="EMBL" id="TDR94798.1"/>
    </source>
</evidence>
<evidence type="ECO:0000256" key="4">
    <source>
        <dbReference type="ARBA" id="ARBA00022723"/>
    </source>
</evidence>
<feature type="domain" description="PIN" evidence="9">
    <location>
        <begin position="2"/>
        <end position="124"/>
    </location>
</feature>